<feature type="non-terminal residue" evidence="2">
    <location>
        <position position="1"/>
    </location>
</feature>
<name>A0AAV5VDE2_9BILA</name>
<reference evidence="2" key="1">
    <citation type="submission" date="2023-10" db="EMBL/GenBank/DDBJ databases">
        <title>Genome assembly of Pristionchus species.</title>
        <authorList>
            <person name="Yoshida K."/>
            <person name="Sommer R.J."/>
        </authorList>
    </citation>
    <scope>NUCLEOTIDE SEQUENCE</scope>
    <source>
        <strain evidence="2">RS5133</strain>
    </source>
</reference>
<dbReference type="EMBL" id="BTSY01000002">
    <property type="protein sequence ID" value="GMT16600.1"/>
    <property type="molecule type" value="Genomic_DNA"/>
</dbReference>
<evidence type="ECO:0000313" key="3">
    <source>
        <dbReference type="Proteomes" id="UP001432322"/>
    </source>
</evidence>
<feature type="region of interest" description="Disordered" evidence="1">
    <location>
        <begin position="15"/>
        <end position="36"/>
    </location>
</feature>
<proteinExistence type="predicted"/>
<keyword evidence="3" id="KW-1185">Reference proteome</keyword>
<evidence type="ECO:0000256" key="1">
    <source>
        <dbReference type="SAM" id="MobiDB-lite"/>
    </source>
</evidence>
<dbReference type="Proteomes" id="UP001432322">
    <property type="component" value="Unassembled WGS sequence"/>
</dbReference>
<gene>
    <name evidence="2" type="ORF">PFISCL1PPCAC_7897</name>
</gene>
<protein>
    <submittedName>
        <fullName evidence="2">Uncharacterized protein</fullName>
    </submittedName>
</protein>
<dbReference type="AlphaFoldDB" id="A0AAV5VDE2"/>
<evidence type="ECO:0000313" key="2">
    <source>
        <dbReference type="EMBL" id="GMT16600.1"/>
    </source>
</evidence>
<feature type="non-terminal residue" evidence="2">
    <location>
        <position position="67"/>
    </location>
</feature>
<accession>A0AAV5VDE2</accession>
<organism evidence="2 3">
    <name type="scientific">Pristionchus fissidentatus</name>
    <dbReference type="NCBI Taxonomy" id="1538716"/>
    <lineage>
        <taxon>Eukaryota</taxon>
        <taxon>Metazoa</taxon>
        <taxon>Ecdysozoa</taxon>
        <taxon>Nematoda</taxon>
        <taxon>Chromadorea</taxon>
        <taxon>Rhabditida</taxon>
        <taxon>Rhabditina</taxon>
        <taxon>Diplogasteromorpha</taxon>
        <taxon>Diplogasteroidea</taxon>
        <taxon>Neodiplogasteridae</taxon>
        <taxon>Pristionchus</taxon>
    </lineage>
</organism>
<sequence>ENHSNRSYDVHAYNALLNGELPDPGPPSSTSSRSQSFCSVITAQSIDYDEAMDFQEIDAGQRMEKEE</sequence>
<comment type="caution">
    <text evidence="2">The sequence shown here is derived from an EMBL/GenBank/DDBJ whole genome shotgun (WGS) entry which is preliminary data.</text>
</comment>